<evidence type="ECO:0000313" key="4">
    <source>
        <dbReference type="Proteomes" id="UP000834106"/>
    </source>
</evidence>
<dbReference type="PANTHER" id="PTHR36764:SF1">
    <property type="entry name" value="TRNA (ILE)-LYSIDINE SYNTHASE"/>
    <property type="match status" value="1"/>
</dbReference>
<dbReference type="GO" id="GO:0009507">
    <property type="term" value="C:chloroplast"/>
    <property type="evidence" value="ECO:0007669"/>
    <property type="project" value="TreeGrafter"/>
</dbReference>
<name>A0AAD1YVD7_9LAMI</name>
<reference evidence="3" key="1">
    <citation type="submission" date="2023-05" db="EMBL/GenBank/DDBJ databases">
        <authorList>
            <person name="Huff M."/>
        </authorList>
    </citation>
    <scope>NUCLEOTIDE SEQUENCE</scope>
</reference>
<feature type="compositionally biased region" description="Polar residues" evidence="2">
    <location>
        <begin position="216"/>
        <end position="232"/>
    </location>
</feature>
<proteinExistence type="predicted"/>
<protein>
    <submittedName>
        <fullName evidence="3">Uncharacterized protein</fullName>
    </submittedName>
</protein>
<organism evidence="3 4">
    <name type="scientific">Fraxinus pennsylvanica</name>
    <dbReference type="NCBI Taxonomy" id="56036"/>
    <lineage>
        <taxon>Eukaryota</taxon>
        <taxon>Viridiplantae</taxon>
        <taxon>Streptophyta</taxon>
        <taxon>Embryophyta</taxon>
        <taxon>Tracheophyta</taxon>
        <taxon>Spermatophyta</taxon>
        <taxon>Magnoliopsida</taxon>
        <taxon>eudicotyledons</taxon>
        <taxon>Gunneridae</taxon>
        <taxon>Pentapetalae</taxon>
        <taxon>asterids</taxon>
        <taxon>lamiids</taxon>
        <taxon>Lamiales</taxon>
        <taxon>Oleaceae</taxon>
        <taxon>Oleeae</taxon>
        <taxon>Fraxinus</taxon>
    </lineage>
</organism>
<accession>A0AAD1YVD7</accession>
<evidence type="ECO:0000256" key="2">
    <source>
        <dbReference type="SAM" id="MobiDB-lite"/>
    </source>
</evidence>
<feature type="region of interest" description="Disordered" evidence="2">
    <location>
        <begin position="216"/>
        <end position="238"/>
    </location>
</feature>
<dbReference type="Proteomes" id="UP000834106">
    <property type="component" value="Chromosome 3"/>
</dbReference>
<evidence type="ECO:0000256" key="1">
    <source>
        <dbReference type="SAM" id="Coils"/>
    </source>
</evidence>
<keyword evidence="4" id="KW-1185">Reference proteome</keyword>
<gene>
    <name evidence="3" type="ORF">FPE_LOCUS4889</name>
</gene>
<dbReference type="PANTHER" id="PTHR36764">
    <property type="entry name" value="TRNA (ILE)-LYSIDINE SYNTHASE"/>
    <property type="match status" value="1"/>
</dbReference>
<dbReference type="EMBL" id="OU503038">
    <property type="protein sequence ID" value="CAI9757459.1"/>
    <property type="molecule type" value="Genomic_DNA"/>
</dbReference>
<feature type="region of interest" description="Disordered" evidence="2">
    <location>
        <begin position="261"/>
        <end position="344"/>
    </location>
</feature>
<dbReference type="AlphaFoldDB" id="A0AAD1YVD7"/>
<sequence>MVAISLYKGNLHKISDVPHRWPMPDRKLSLRDFKILRRRRLNALSLLQSASTPAADIATTSNPNPEIGPSDDVKNDIKRDSGFEVKLDRLDLDEGQIVKKRKDLKEVRDEKELENLVKDSDALVEEKNGDNVENVDKTMVPVNPESEAHNFENDVIAKEKRKKEVKEKLVILNERKHSLVQVLKQILNAEEELKRQSSMQGMAGRQFTPLLVDTTNDSGSMTRLNTPKTASDGNLGGGMDVGEADDAWNHNVRSCNLLRLSSTSPSSDSQLRKPASNAVPHSSRTALGAVGSPLSFAPSGQQGHTSNPPSVSVSGTNYIASSPSPAASGGTSVFRDGRLPSPWN</sequence>
<feature type="region of interest" description="Disordered" evidence="2">
    <location>
        <begin position="55"/>
        <end position="75"/>
    </location>
</feature>
<feature type="compositionally biased region" description="Polar residues" evidence="2">
    <location>
        <begin position="298"/>
        <end position="319"/>
    </location>
</feature>
<evidence type="ECO:0000313" key="3">
    <source>
        <dbReference type="EMBL" id="CAI9757459.1"/>
    </source>
</evidence>
<keyword evidence="1" id="KW-0175">Coiled coil</keyword>
<feature type="coiled-coil region" evidence="1">
    <location>
        <begin position="148"/>
        <end position="199"/>
    </location>
</feature>
<feature type="compositionally biased region" description="Polar residues" evidence="2">
    <location>
        <begin position="55"/>
        <end position="64"/>
    </location>
</feature>